<dbReference type="GO" id="GO:0005886">
    <property type="term" value="C:plasma membrane"/>
    <property type="evidence" value="ECO:0007669"/>
    <property type="project" value="TreeGrafter"/>
</dbReference>
<protein>
    <submittedName>
        <fullName evidence="8">Inner membrane protein YrbG</fullName>
    </submittedName>
</protein>
<feature type="transmembrane region" description="Helical" evidence="6">
    <location>
        <begin position="110"/>
        <end position="129"/>
    </location>
</feature>
<dbReference type="Pfam" id="PF01699">
    <property type="entry name" value="Na_Ca_ex"/>
    <property type="match status" value="2"/>
</dbReference>
<dbReference type="PANTHER" id="PTHR10846:SF8">
    <property type="entry name" value="INNER MEMBRANE PROTEIN YRBG"/>
    <property type="match status" value="1"/>
</dbReference>
<feature type="transmembrane region" description="Helical" evidence="6">
    <location>
        <begin position="33"/>
        <end position="54"/>
    </location>
</feature>
<feature type="domain" description="Sodium/calcium exchanger membrane region" evidence="7">
    <location>
        <begin position="8"/>
        <end position="157"/>
    </location>
</feature>
<evidence type="ECO:0000256" key="1">
    <source>
        <dbReference type="ARBA" id="ARBA00004141"/>
    </source>
</evidence>
<comment type="caution">
    <text evidence="8">The sequence shown here is derived from an EMBL/GenBank/DDBJ whole genome shotgun (WGS) entry which is preliminary data.</text>
</comment>
<dbReference type="GO" id="GO:0008273">
    <property type="term" value="F:calcium, potassium:sodium antiporter activity"/>
    <property type="evidence" value="ECO:0007669"/>
    <property type="project" value="TreeGrafter"/>
</dbReference>
<dbReference type="GO" id="GO:0005262">
    <property type="term" value="F:calcium channel activity"/>
    <property type="evidence" value="ECO:0007669"/>
    <property type="project" value="TreeGrafter"/>
</dbReference>
<evidence type="ECO:0000313" key="9">
    <source>
        <dbReference type="Proteomes" id="UP000077275"/>
    </source>
</evidence>
<dbReference type="Gene3D" id="1.20.1420.30">
    <property type="entry name" value="NCX, central ion-binding region"/>
    <property type="match status" value="2"/>
</dbReference>
<comment type="subcellular location">
    <subcellularLocation>
        <location evidence="1">Membrane</location>
        <topology evidence="1">Multi-pass membrane protein</topology>
    </subcellularLocation>
</comment>
<feature type="transmembrane region" description="Helical" evidence="6">
    <location>
        <begin position="338"/>
        <end position="355"/>
    </location>
</feature>
<feature type="coiled-coil region" evidence="5">
    <location>
        <begin position="172"/>
        <end position="206"/>
    </location>
</feature>
<feature type="transmembrane region" description="Helical" evidence="6">
    <location>
        <begin position="246"/>
        <end position="268"/>
    </location>
</feature>
<dbReference type="EMBL" id="LWMW01000107">
    <property type="protein sequence ID" value="KZX15827.1"/>
    <property type="molecule type" value="Genomic_DNA"/>
</dbReference>
<keyword evidence="9" id="KW-1185">Reference proteome</keyword>
<dbReference type="InterPro" id="IPR044880">
    <property type="entry name" value="NCX_ion-bd_dom_sf"/>
</dbReference>
<evidence type="ECO:0000256" key="5">
    <source>
        <dbReference type="SAM" id="Coils"/>
    </source>
</evidence>
<dbReference type="Proteomes" id="UP000077275">
    <property type="component" value="Unassembled WGS sequence"/>
</dbReference>
<dbReference type="NCBIfam" id="TIGR00367">
    <property type="entry name" value="calcium/sodium antiporter"/>
    <property type="match status" value="1"/>
</dbReference>
<accession>A0A166CPH7</accession>
<feature type="transmembrane region" description="Helical" evidence="6">
    <location>
        <begin position="280"/>
        <end position="301"/>
    </location>
</feature>
<dbReference type="InterPro" id="IPR004837">
    <property type="entry name" value="NaCa_Exmemb"/>
</dbReference>
<evidence type="ECO:0000256" key="4">
    <source>
        <dbReference type="ARBA" id="ARBA00023136"/>
    </source>
</evidence>
<feature type="domain" description="Sodium/calcium exchanger membrane region" evidence="7">
    <location>
        <begin position="211"/>
        <end position="353"/>
    </location>
</feature>
<dbReference type="InterPro" id="IPR004481">
    <property type="entry name" value="K/Na/Ca-exchanger"/>
</dbReference>
<evidence type="ECO:0000313" key="8">
    <source>
        <dbReference type="EMBL" id="KZX15827.1"/>
    </source>
</evidence>
<name>A0A166CPH7_9EURY</name>
<feature type="transmembrane region" description="Helical" evidence="6">
    <location>
        <begin position="74"/>
        <end position="98"/>
    </location>
</feature>
<evidence type="ECO:0000256" key="6">
    <source>
        <dbReference type="SAM" id="Phobius"/>
    </source>
</evidence>
<dbReference type="PANTHER" id="PTHR10846">
    <property type="entry name" value="SODIUM/POTASSIUM/CALCIUM EXCHANGER"/>
    <property type="match status" value="1"/>
</dbReference>
<dbReference type="PATRIC" id="fig|47311.3.peg.1367"/>
<dbReference type="AlphaFoldDB" id="A0A166CPH7"/>
<keyword evidence="5" id="KW-0175">Coiled coil</keyword>
<proteinExistence type="predicted"/>
<feature type="transmembrane region" description="Helical" evidence="6">
    <location>
        <begin position="6"/>
        <end position="26"/>
    </location>
</feature>
<dbReference type="RefSeq" id="WP_067259829.1">
    <property type="nucleotide sequence ID" value="NZ_LWMW01000107.1"/>
</dbReference>
<gene>
    <name evidence="8" type="primary">yrbG_2</name>
    <name evidence="8" type="ORF">MBCUT_12470</name>
</gene>
<keyword evidence="3 6" id="KW-1133">Transmembrane helix</keyword>
<evidence type="ECO:0000256" key="2">
    <source>
        <dbReference type="ARBA" id="ARBA00022692"/>
    </source>
</evidence>
<keyword evidence="4 6" id="KW-0472">Membrane</keyword>
<dbReference type="GO" id="GO:0006874">
    <property type="term" value="P:intracellular calcium ion homeostasis"/>
    <property type="evidence" value="ECO:0007669"/>
    <property type="project" value="TreeGrafter"/>
</dbReference>
<sequence length="357" mass="38514">MFEVIVPLIILIVSLFIVIKAADIFVDNIVEIGTALGVSQILLGVTAAAIGTSLPEFGSSLLATISHSSEMGVGIVLGSNIWNVAGILGITAVVTGIVKADEKSINRDGLVAVVTGLILMGVMSLAFLANGSNPTISLFNISAIGALIMVLFYVYYFKVLIKDQKEDIKTFKKEAANRIKEKKEIIEDDSENYTEYREIIEEKKKKIKLKAVLLTIVSIVGLAIACDLLVSSAVDLSRIFGIPQTIMGLFTLAIGTSIPELVVTLGSAMKGLHDLSMGTVFGSVTFNILIPIGLLSFFAPISVEPLSLYFDAPVMIAIAAITLLLMKYNNMKLTRIHGVFLIAFYLAYVYLRIFILG</sequence>
<feature type="transmembrane region" description="Helical" evidence="6">
    <location>
        <begin position="135"/>
        <end position="156"/>
    </location>
</feature>
<reference evidence="8 9" key="1">
    <citation type="submission" date="2016-04" db="EMBL/GenBank/DDBJ databases">
        <title>Genome sequence of Methanobrevibacter cuticularis DSM 11139.</title>
        <authorList>
            <person name="Poehlein A."/>
            <person name="Seedorf H."/>
            <person name="Daniel R."/>
        </authorList>
    </citation>
    <scope>NUCLEOTIDE SEQUENCE [LARGE SCALE GENOMIC DNA]</scope>
    <source>
        <strain evidence="8 9">DSM 11139</strain>
    </source>
</reference>
<organism evidence="8 9">
    <name type="scientific">Methanobrevibacter cuticularis</name>
    <dbReference type="NCBI Taxonomy" id="47311"/>
    <lineage>
        <taxon>Archaea</taxon>
        <taxon>Methanobacteriati</taxon>
        <taxon>Methanobacteriota</taxon>
        <taxon>Methanomada group</taxon>
        <taxon>Methanobacteria</taxon>
        <taxon>Methanobacteriales</taxon>
        <taxon>Methanobacteriaceae</taxon>
        <taxon>Methanobrevibacter</taxon>
    </lineage>
</organism>
<evidence type="ECO:0000256" key="3">
    <source>
        <dbReference type="ARBA" id="ARBA00022989"/>
    </source>
</evidence>
<dbReference type="STRING" id="47311.MBCUT_12470"/>
<dbReference type="OrthoDB" id="142185at2157"/>
<feature type="transmembrane region" description="Helical" evidence="6">
    <location>
        <begin position="307"/>
        <end position="326"/>
    </location>
</feature>
<keyword evidence="2 6" id="KW-0812">Transmembrane</keyword>
<evidence type="ECO:0000259" key="7">
    <source>
        <dbReference type="Pfam" id="PF01699"/>
    </source>
</evidence>
<feature type="transmembrane region" description="Helical" evidence="6">
    <location>
        <begin position="211"/>
        <end position="234"/>
    </location>
</feature>